<feature type="transmembrane region" description="Helical" evidence="3">
    <location>
        <begin position="57"/>
        <end position="77"/>
    </location>
</feature>
<dbReference type="RefSeq" id="WP_093918101.1">
    <property type="nucleotide sequence ID" value="NZ_FONW01000001.1"/>
</dbReference>
<evidence type="ECO:0000256" key="1">
    <source>
        <dbReference type="SAM" id="Coils"/>
    </source>
</evidence>
<feature type="coiled-coil region" evidence="1">
    <location>
        <begin position="881"/>
        <end position="946"/>
    </location>
</feature>
<evidence type="ECO:0000313" key="5">
    <source>
        <dbReference type="Proteomes" id="UP000198964"/>
    </source>
</evidence>
<name>A0A1I2BCY9_9BACT</name>
<evidence type="ECO:0000256" key="2">
    <source>
        <dbReference type="SAM" id="MobiDB-lite"/>
    </source>
</evidence>
<proteinExistence type="predicted"/>
<feature type="transmembrane region" description="Helical" evidence="3">
    <location>
        <begin position="156"/>
        <end position="177"/>
    </location>
</feature>
<keyword evidence="3" id="KW-1133">Transmembrane helix</keyword>
<accession>A0A1I2BCY9</accession>
<evidence type="ECO:0000256" key="3">
    <source>
        <dbReference type="SAM" id="Phobius"/>
    </source>
</evidence>
<keyword evidence="5" id="KW-1185">Reference proteome</keyword>
<feature type="region of interest" description="Disordered" evidence="2">
    <location>
        <begin position="666"/>
        <end position="688"/>
    </location>
</feature>
<keyword evidence="3" id="KW-0472">Membrane</keyword>
<feature type="transmembrane region" description="Helical" evidence="3">
    <location>
        <begin position="21"/>
        <end position="45"/>
    </location>
</feature>
<feature type="coiled-coil region" evidence="1">
    <location>
        <begin position="502"/>
        <end position="592"/>
    </location>
</feature>
<dbReference type="Proteomes" id="UP000198964">
    <property type="component" value="Unassembled WGS sequence"/>
</dbReference>
<organism evidence="4 5">
    <name type="scientific">Sunxiuqinia elliptica</name>
    <dbReference type="NCBI Taxonomy" id="655355"/>
    <lineage>
        <taxon>Bacteria</taxon>
        <taxon>Pseudomonadati</taxon>
        <taxon>Bacteroidota</taxon>
        <taxon>Bacteroidia</taxon>
        <taxon>Marinilabiliales</taxon>
        <taxon>Prolixibacteraceae</taxon>
        <taxon>Sunxiuqinia</taxon>
    </lineage>
</organism>
<reference evidence="4 5" key="1">
    <citation type="submission" date="2016-10" db="EMBL/GenBank/DDBJ databases">
        <authorList>
            <person name="de Groot N.N."/>
        </authorList>
    </citation>
    <scope>NUCLEOTIDE SEQUENCE [LARGE SCALE GENOMIC DNA]</scope>
    <source>
        <strain evidence="4 5">CGMCC 1.9156</strain>
    </source>
</reference>
<dbReference type="AlphaFoldDB" id="A0A1I2BCY9"/>
<evidence type="ECO:0000313" key="4">
    <source>
        <dbReference type="EMBL" id="SFE53020.1"/>
    </source>
</evidence>
<dbReference type="EMBL" id="FONW01000001">
    <property type="protein sequence ID" value="SFE53020.1"/>
    <property type="molecule type" value="Genomic_DNA"/>
</dbReference>
<keyword evidence="1" id="KW-0175">Coiled coil</keyword>
<protein>
    <submittedName>
        <fullName evidence="4">Uncharacterized protein</fullName>
    </submittedName>
</protein>
<gene>
    <name evidence="4" type="ORF">SAMN05216283_101355</name>
</gene>
<keyword evidence="3" id="KW-0812">Transmembrane</keyword>
<sequence length="1092" mass="127150">MTASYKHLVNNLKTYVRIRSFYQVLRGILLVSALIVSYVIVISLVEFYTYLSVDIRTFLFFLTCFLIVILVGIYVIFPAFRLLGILKPISYEKAAKLIAEHFPEMEDRLLNVIELAQIGEEADEPLVWASIDEKIKRLKVFNFSQAIPFKRLLRPLSFLFGVVILAGILTLFFPGIFKESSRRLIDYDKQFSRPAPFTFHLINESLSVKKGDPLLLEVECSGRQIPEVLYVNIGGSNYLMSQENGVFTYPFEHINNSFSLRFTDLQFFSENYKIKVLPAPIITDYSVEIIPPAYTGLERSKEEMLGDIEVAYGSEIRWIFKTADTDSLYFTADGNRLDAVHDGGQFVLEYRAEKDLKYTVSVSNESFNYPDLLSFNLSVIPDLYPEIQVVQLRDSIDYTRYYFKGRIADDYGFHSLNYELIINQKDSLVALPVVKNLNQQDFYFTFDFKALVGKADVVDYHFAVRDNDYFHSYKEAISESFQFRFPTKEELALADDQNFEGLEQLMEESFQLSQDIQQSIDELRFKSLSENSSDWEKKQLVNEVLNKRNRLEEILEQVQQKNAEMNNLKNSFSEEQAEIVEKQKQIEDLLEDVFNDELKALFEEFKKLAQDFDQSKLNELSDRSKMSMDDLSKQLERNLQMLKRMKVEQEMTDVIQQLQKLGEKEKSNLEQLKDGRNFSEAQEREKNNQVEFQKAVEDLNRTLELNHSLEKPLELDPMEKEQSDINSNYDDIQNSIEQGRKRKSLQQMEENTRALENMAFSLSQMLEMNQQKQRMENIDNLKQILDNLVYISLTQEGLHDEIRQIDDGDPRLSSVRVEQDKLIKQSEVVKDSLYALANRTPEIGNVVTKELLTLELAMNKAVGELEESRMNTALREQQMAITAANNMALFLNEALDNLQKQMAEGMPGDQQCDKPGGNQSQMNMLKDAQQNLKQQLQQMIEQMKQGQSGNMSEQIGQTLAQQEMMQQMIRELMMDSEVGSAAKEQLKQINELLEHNNIDLANKNINSTLISRQNLILNKLLKAEKAEMERDVEDERESKTVDDSFYSNPIEFFEYKKQEKEFNDAIERNNYQLRNFYDRKYKNYINNLREEN</sequence>
<dbReference type="STRING" id="655355.SAMN05216283_101355"/>
<feature type="coiled-coil region" evidence="1">
    <location>
        <begin position="983"/>
        <end position="1038"/>
    </location>
</feature>